<dbReference type="OrthoDB" id="5429634at2759"/>
<sequence length="142" mass="15711">LTNSPQLLLSVIYLYFSNMFTSMALAYEWNQLGAHRKGLRVTKPRGAQRETYFVQLPLRIGIPLNAMSGLLHWLASQTLFVVRLDRRSRVGTLDPGASEAACRFSSSVFLTLLLVLITLSAITTVLGFVSFQARIPFAGSCS</sequence>
<keyword evidence="1" id="KW-0472">Membrane</keyword>
<keyword evidence="1" id="KW-1133">Transmembrane helix</keyword>
<proteinExistence type="predicted"/>
<dbReference type="PANTHER" id="PTHR35395:SF1">
    <property type="entry name" value="DUF6536 DOMAIN-CONTAINING PROTEIN"/>
    <property type="match status" value="1"/>
</dbReference>
<organism evidence="2 3">
    <name type="scientific">Clohesyomyces aquaticus</name>
    <dbReference type="NCBI Taxonomy" id="1231657"/>
    <lineage>
        <taxon>Eukaryota</taxon>
        <taxon>Fungi</taxon>
        <taxon>Dikarya</taxon>
        <taxon>Ascomycota</taxon>
        <taxon>Pezizomycotina</taxon>
        <taxon>Dothideomycetes</taxon>
        <taxon>Pleosporomycetidae</taxon>
        <taxon>Pleosporales</taxon>
        <taxon>Lindgomycetaceae</taxon>
        <taxon>Clohesyomyces</taxon>
    </lineage>
</organism>
<protein>
    <submittedName>
        <fullName evidence="2">Uncharacterized protein</fullName>
    </submittedName>
</protein>
<dbReference type="PANTHER" id="PTHR35395">
    <property type="entry name" value="DUF6536 DOMAIN-CONTAINING PROTEIN"/>
    <property type="match status" value="1"/>
</dbReference>
<accession>A0A1Y1YXF9</accession>
<name>A0A1Y1YXF9_9PLEO</name>
<feature type="non-terminal residue" evidence="2">
    <location>
        <position position="1"/>
    </location>
</feature>
<gene>
    <name evidence="2" type="ORF">BCR34DRAFT_492913</name>
</gene>
<keyword evidence="1" id="KW-0812">Transmembrane</keyword>
<evidence type="ECO:0000313" key="2">
    <source>
        <dbReference type="EMBL" id="ORY02733.1"/>
    </source>
</evidence>
<reference evidence="2 3" key="1">
    <citation type="submission" date="2016-07" db="EMBL/GenBank/DDBJ databases">
        <title>Pervasive Adenine N6-methylation of Active Genes in Fungi.</title>
        <authorList>
            <consortium name="DOE Joint Genome Institute"/>
            <person name="Mondo S.J."/>
            <person name="Dannebaum R.O."/>
            <person name="Kuo R.C."/>
            <person name="Labutti K."/>
            <person name="Haridas S."/>
            <person name="Kuo A."/>
            <person name="Salamov A."/>
            <person name="Ahrendt S.R."/>
            <person name="Lipzen A."/>
            <person name="Sullivan W."/>
            <person name="Andreopoulos W.B."/>
            <person name="Clum A."/>
            <person name="Lindquist E."/>
            <person name="Daum C."/>
            <person name="Ramamoorthy G.K."/>
            <person name="Gryganskyi A."/>
            <person name="Culley D."/>
            <person name="Magnuson J.K."/>
            <person name="James T.Y."/>
            <person name="O'Malley M.A."/>
            <person name="Stajich J.E."/>
            <person name="Spatafora J.W."/>
            <person name="Visel A."/>
            <person name="Grigoriev I.V."/>
        </authorList>
    </citation>
    <scope>NUCLEOTIDE SEQUENCE [LARGE SCALE GENOMIC DNA]</scope>
    <source>
        <strain evidence="2 3">CBS 115471</strain>
    </source>
</reference>
<evidence type="ECO:0000313" key="3">
    <source>
        <dbReference type="Proteomes" id="UP000193144"/>
    </source>
</evidence>
<keyword evidence="3" id="KW-1185">Reference proteome</keyword>
<dbReference type="Proteomes" id="UP000193144">
    <property type="component" value="Unassembled WGS sequence"/>
</dbReference>
<feature type="transmembrane region" description="Helical" evidence="1">
    <location>
        <begin position="51"/>
        <end position="75"/>
    </location>
</feature>
<feature type="transmembrane region" description="Helical" evidence="1">
    <location>
        <begin position="12"/>
        <end position="30"/>
    </location>
</feature>
<dbReference type="EMBL" id="MCFA01000154">
    <property type="protein sequence ID" value="ORY02733.1"/>
    <property type="molecule type" value="Genomic_DNA"/>
</dbReference>
<dbReference type="STRING" id="1231657.A0A1Y1YXF9"/>
<feature type="transmembrane region" description="Helical" evidence="1">
    <location>
        <begin position="108"/>
        <end position="129"/>
    </location>
</feature>
<dbReference type="AlphaFoldDB" id="A0A1Y1YXF9"/>
<comment type="caution">
    <text evidence="2">The sequence shown here is derived from an EMBL/GenBank/DDBJ whole genome shotgun (WGS) entry which is preliminary data.</text>
</comment>
<evidence type="ECO:0000256" key="1">
    <source>
        <dbReference type="SAM" id="Phobius"/>
    </source>
</evidence>